<accession>A0A031LS62</accession>
<keyword evidence="1" id="KW-0812">Transmembrane</keyword>
<proteinExistence type="predicted"/>
<protein>
    <submittedName>
        <fullName evidence="2">Uncharacterized protein</fullName>
    </submittedName>
</protein>
<dbReference type="AlphaFoldDB" id="A0A031LS62"/>
<sequence>MKSVLIAIGIALLSLSLISINAHITFTRTLTQKPFTISIPSTAVGVITISSNSSNITVYITISHNGKISIEKLPYSTDLSPGKWVIEGYKQIQSVIVKKIINETESLKCGNITTQKVINQSVKEISGTVTSPVYVKITILKVNPLAHTLEVKLIGLLMIFSGIILWILEKIK</sequence>
<evidence type="ECO:0000256" key="1">
    <source>
        <dbReference type="SAM" id="Phobius"/>
    </source>
</evidence>
<keyword evidence="3" id="KW-1185">Reference proteome</keyword>
<dbReference type="STRING" id="1160895.CM19_01660"/>
<dbReference type="OrthoDB" id="34758at2157"/>
<keyword evidence="1" id="KW-1133">Transmembrane helix</keyword>
<feature type="transmembrane region" description="Helical" evidence="1">
    <location>
        <begin position="151"/>
        <end position="168"/>
    </location>
</feature>
<comment type="caution">
    <text evidence="2">The sequence shown here is derived from an EMBL/GenBank/DDBJ whole genome shotgun (WGS) entry which is preliminary data.</text>
</comment>
<name>A0A031LS62_9CREN</name>
<dbReference type="Proteomes" id="UP000024332">
    <property type="component" value="Unassembled WGS sequence"/>
</dbReference>
<evidence type="ECO:0000313" key="2">
    <source>
        <dbReference type="EMBL" id="EZQ11222.1"/>
    </source>
</evidence>
<evidence type="ECO:0000313" key="3">
    <source>
        <dbReference type="Proteomes" id="UP000024332"/>
    </source>
</evidence>
<dbReference type="EMBL" id="JFZT01000016">
    <property type="protein sequence ID" value="EZQ11222.1"/>
    <property type="molecule type" value="Genomic_DNA"/>
</dbReference>
<organism evidence="2 3">
    <name type="scientific">Candidatus Acidianus copahuensis</name>
    <dbReference type="NCBI Taxonomy" id="1160895"/>
    <lineage>
        <taxon>Archaea</taxon>
        <taxon>Thermoproteota</taxon>
        <taxon>Thermoprotei</taxon>
        <taxon>Sulfolobales</taxon>
        <taxon>Sulfolobaceae</taxon>
        <taxon>Acidianus</taxon>
    </lineage>
</organism>
<reference evidence="2 3" key="1">
    <citation type="submission" date="2014-03" db="EMBL/GenBank/DDBJ databases">
        <title>Draft genome sequence of the novel thermoacidophilic archaea Acidianus copahuensis ALE1 strain, isolated from Copahue volcanic area in Neuquen Argentina.</title>
        <authorList>
            <person name="Urbieta M.S."/>
            <person name="Rascovan N."/>
            <person name="Castro C."/>
            <person name="Revale S."/>
            <person name="Giaveno M.A."/>
            <person name="Vazquez M.P."/>
            <person name="Donati E.R."/>
        </authorList>
    </citation>
    <scope>NUCLEOTIDE SEQUENCE [LARGE SCALE GENOMIC DNA]</scope>
    <source>
        <strain evidence="2 3">ALE1</strain>
    </source>
</reference>
<keyword evidence="1" id="KW-0472">Membrane</keyword>
<dbReference type="RefSeq" id="WP_048098669.1">
    <property type="nucleotide sequence ID" value="NZ_JFZT01000016.1"/>
</dbReference>
<gene>
    <name evidence="2" type="ORF">CM19_01660</name>
</gene>